<name>A0A0C3EB37_9AGAM</name>
<proteinExistence type="predicted"/>
<dbReference type="InParanoid" id="A0A0C3EB37"/>
<evidence type="ECO:0000313" key="3">
    <source>
        <dbReference type="Proteomes" id="UP000053989"/>
    </source>
</evidence>
<feature type="compositionally biased region" description="Polar residues" evidence="1">
    <location>
        <begin position="47"/>
        <end position="72"/>
    </location>
</feature>
<reference evidence="2 3" key="1">
    <citation type="submission" date="2014-04" db="EMBL/GenBank/DDBJ databases">
        <authorList>
            <consortium name="DOE Joint Genome Institute"/>
            <person name="Kuo A."/>
            <person name="Kohler A."/>
            <person name="Nagy L.G."/>
            <person name="Floudas D."/>
            <person name="Copeland A."/>
            <person name="Barry K.W."/>
            <person name="Cichocki N."/>
            <person name="Veneault-Fourrey C."/>
            <person name="LaButti K."/>
            <person name="Lindquist E.A."/>
            <person name="Lipzen A."/>
            <person name="Lundell T."/>
            <person name="Morin E."/>
            <person name="Murat C."/>
            <person name="Sun H."/>
            <person name="Tunlid A."/>
            <person name="Henrissat B."/>
            <person name="Grigoriev I.V."/>
            <person name="Hibbett D.S."/>
            <person name="Martin F."/>
            <person name="Nordberg H.P."/>
            <person name="Cantor M.N."/>
            <person name="Hua S.X."/>
        </authorList>
    </citation>
    <scope>NUCLEOTIDE SEQUENCE [LARGE SCALE GENOMIC DNA]</scope>
    <source>
        <strain evidence="2 3">Foug A</strain>
    </source>
</reference>
<evidence type="ECO:0000313" key="2">
    <source>
        <dbReference type="EMBL" id="KIM65161.1"/>
    </source>
</evidence>
<dbReference type="OrthoDB" id="2682078at2759"/>
<sequence>MSQERSQPAQCGRGGATHHGHRGHCGAQGATALPDPTADQGKVFNLDNLSNSDSAATLTNPLPNDGTTGSDNTLITPNTNVAANILMNTSTLGKVPDIKHFFNKKPSGSTCKVCNHYYRPNTGNSSLWPHIGLLHLEEYIQEAEKHGWLWDELYVSLVREAIKKGYMISEIKTRFEAREDLYNLYDCMKPTDDCPHTGDCNHIPPYSMTDFQQYLVKFIIADDQPLNVVECPEFQNLLLLL</sequence>
<dbReference type="Proteomes" id="UP000053989">
    <property type="component" value="Unassembled WGS sequence"/>
</dbReference>
<dbReference type="HOGENOM" id="CLU_1027182_0_0_1"/>
<accession>A0A0C3EB37</accession>
<protein>
    <submittedName>
        <fullName evidence="2">Uncharacterized protein</fullName>
    </submittedName>
</protein>
<gene>
    <name evidence="2" type="ORF">SCLCIDRAFT_8338</name>
</gene>
<organism evidence="2 3">
    <name type="scientific">Scleroderma citrinum Foug A</name>
    <dbReference type="NCBI Taxonomy" id="1036808"/>
    <lineage>
        <taxon>Eukaryota</taxon>
        <taxon>Fungi</taxon>
        <taxon>Dikarya</taxon>
        <taxon>Basidiomycota</taxon>
        <taxon>Agaricomycotina</taxon>
        <taxon>Agaricomycetes</taxon>
        <taxon>Agaricomycetidae</taxon>
        <taxon>Boletales</taxon>
        <taxon>Sclerodermatineae</taxon>
        <taxon>Sclerodermataceae</taxon>
        <taxon>Scleroderma</taxon>
    </lineage>
</organism>
<dbReference type="EMBL" id="KN822024">
    <property type="protein sequence ID" value="KIM65161.1"/>
    <property type="molecule type" value="Genomic_DNA"/>
</dbReference>
<evidence type="ECO:0000256" key="1">
    <source>
        <dbReference type="SAM" id="MobiDB-lite"/>
    </source>
</evidence>
<dbReference type="AlphaFoldDB" id="A0A0C3EB37"/>
<keyword evidence="3" id="KW-1185">Reference proteome</keyword>
<reference evidence="3" key="2">
    <citation type="submission" date="2015-01" db="EMBL/GenBank/DDBJ databases">
        <title>Evolutionary Origins and Diversification of the Mycorrhizal Mutualists.</title>
        <authorList>
            <consortium name="DOE Joint Genome Institute"/>
            <consortium name="Mycorrhizal Genomics Consortium"/>
            <person name="Kohler A."/>
            <person name="Kuo A."/>
            <person name="Nagy L.G."/>
            <person name="Floudas D."/>
            <person name="Copeland A."/>
            <person name="Barry K.W."/>
            <person name="Cichocki N."/>
            <person name="Veneault-Fourrey C."/>
            <person name="LaButti K."/>
            <person name="Lindquist E.A."/>
            <person name="Lipzen A."/>
            <person name="Lundell T."/>
            <person name="Morin E."/>
            <person name="Murat C."/>
            <person name="Riley R."/>
            <person name="Ohm R."/>
            <person name="Sun H."/>
            <person name="Tunlid A."/>
            <person name="Henrissat B."/>
            <person name="Grigoriev I.V."/>
            <person name="Hibbett D.S."/>
            <person name="Martin F."/>
        </authorList>
    </citation>
    <scope>NUCLEOTIDE SEQUENCE [LARGE SCALE GENOMIC DNA]</scope>
    <source>
        <strain evidence="3">Foug A</strain>
    </source>
</reference>
<feature type="region of interest" description="Disordered" evidence="1">
    <location>
        <begin position="1"/>
        <end position="72"/>
    </location>
</feature>